<gene>
    <name evidence="2" type="ORF">SI7747_09012086</name>
</gene>
<evidence type="ECO:0000313" key="3">
    <source>
        <dbReference type="Proteomes" id="UP001189122"/>
    </source>
</evidence>
<keyword evidence="1" id="KW-1133">Transmembrane helix</keyword>
<reference evidence="2 3" key="1">
    <citation type="submission" date="2019-12" db="EMBL/GenBank/DDBJ databases">
        <authorList>
            <person name="Scholz U."/>
            <person name="Mascher M."/>
            <person name="Fiebig A."/>
        </authorList>
    </citation>
    <scope>NUCLEOTIDE SEQUENCE</scope>
</reference>
<evidence type="ECO:0000313" key="2">
    <source>
        <dbReference type="EMBL" id="CAA2626383.1"/>
    </source>
</evidence>
<evidence type="ECO:0000256" key="1">
    <source>
        <dbReference type="SAM" id="Phobius"/>
    </source>
</evidence>
<dbReference type="Proteomes" id="UP001189122">
    <property type="component" value="Unassembled WGS sequence"/>
</dbReference>
<keyword evidence="1" id="KW-0812">Transmembrane</keyword>
<feature type="transmembrane region" description="Helical" evidence="1">
    <location>
        <begin position="37"/>
        <end position="56"/>
    </location>
</feature>
<dbReference type="EMBL" id="LR743596">
    <property type="protein sequence ID" value="CAA2626383.1"/>
    <property type="molecule type" value="Genomic_DNA"/>
</dbReference>
<keyword evidence="1" id="KW-0472">Membrane</keyword>
<name>A0A7I8J622_SPIIN</name>
<sequence length="107" mass="11946">MRATSASHSTDNSYAFLNRPLRRLQKVNRPLRRLQKVTCLLVVFSILFISIFPLPISNPFISSGLIYLPSLPFPSLPPSLSPLLSFSQCFLEPENGGKAENGNKSRK</sequence>
<organism evidence="2">
    <name type="scientific">Spirodela intermedia</name>
    <name type="common">Intermediate duckweed</name>
    <dbReference type="NCBI Taxonomy" id="51605"/>
    <lineage>
        <taxon>Eukaryota</taxon>
        <taxon>Viridiplantae</taxon>
        <taxon>Streptophyta</taxon>
        <taxon>Embryophyta</taxon>
        <taxon>Tracheophyta</taxon>
        <taxon>Spermatophyta</taxon>
        <taxon>Magnoliopsida</taxon>
        <taxon>Liliopsida</taxon>
        <taxon>Araceae</taxon>
        <taxon>Lemnoideae</taxon>
        <taxon>Spirodela</taxon>
    </lineage>
</organism>
<proteinExistence type="predicted"/>
<dbReference type="EMBL" id="CACRZD030000009">
    <property type="protein sequence ID" value="CAA6665697.1"/>
    <property type="molecule type" value="Genomic_DNA"/>
</dbReference>
<accession>A0A7I8J622</accession>
<dbReference type="AlphaFoldDB" id="A0A7I8J622"/>
<keyword evidence="3" id="KW-1185">Reference proteome</keyword>
<protein>
    <submittedName>
        <fullName evidence="2">Uncharacterized protein</fullName>
    </submittedName>
</protein>